<comment type="caution">
    <text evidence="1">The sequence shown here is derived from an EMBL/GenBank/DDBJ whole genome shotgun (WGS) entry which is preliminary data.</text>
</comment>
<proteinExistence type="predicted"/>
<gene>
    <name evidence="1" type="ORF">ACE1B6_03600</name>
</gene>
<dbReference type="RefSeq" id="WP_413255865.1">
    <property type="nucleotide sequence ID" value="NZ_JBHFNS010000018.1"/>
</dbReference>
<organism evidence="1 2">
    <name type="scientific">Floridaenema fluviatile BLCC-F154</name>
    <dbReference type="NCBI Taxonomy" id="3153640"/>
    <lineage>
        <taxon>Bacteria</taxon>
        <taxon>Bacillati</taxon>
        <taxon>Cyanobacteriota</taxon>
        <taxon>Cyanophyceae</taxon>
        <taxon>Oscillatoriophycideae</taxon>
        <taxon>Aerosakkonematales</taxon>
        <taxon>Aerosakkonemataceae</taxon>
        <taxon>Floridanema</taxon>
        <taxon>Floridanema fluviatile</taxon>
    </lineage>
</organism>
<evidence type="ECO:0000313" key="1">
    <source>
        <dbReference type="EMBL" id="MFB2934340.1"/>
    </source>
</evidence>
<sequence length="88" mass="9957">MNAFQLSLFPDEQPVPIDSLNKKRKPKPQTIVIELSCTTKRAAELLDISTTTLYRARKEGRTYQKGAWIAKSIGANAWTVTYNPAQFK</sequence>
<evidence type="ECO:0008006" key="3">
    <source>
        <dbReference type="Google" id="ProtNLM"/>
    </source>
</evidence>
<protein>
    <recommendedName>
        <fullName evidence="3">Helix-turn-helix domain-containing protein</fullName>
    </recommendedName>
</protein>
<name>A0ABV4Y6B0_9CYAN</name>
<evidence type="ECO:0000313" key="2">
    <source>
        <dbReference type="Proteomes" id="UP001576776"/>
    </source>
</evidence>
<keyword evidence="2" id="KW-1185">Reference proteome</keyword>
<accession>A0ABV4Y6B0</accession>
<dbReference type="EMBL" id="JBHFNS010000018">
    <property type="protein sequence ID" value="MFB2934340.1"/>
    <property type="molecule type" value="Genomic_DNA"/>
</dbReference>
<dbReference type="Proteomes" id="UP001576776">
    <property type="component" value="Unassembled WGS sequence"/>
</dbReference>
<reference evidence="1 2" key="1">
    <citation type="submission" date="2024-09" db="EMBL/GenBank/DDBJ databases">
        <title>Floridaenema gen nov. (Aerosakkonemataceae, Aerosakkonematales ord. nov., Cyanobacteria) from benthic tropical and subtropical fresh waters, with the description of four new species.</title>
        <authorList>
            <person name="Moretto J.A."/>
            <person name="Berthold D.E."/>
            <person name="Lefler F.W."/>
            <person name="Huang I.-S."/>
            <person name="Laughinghouse H. IV."/>
        </authorList>
    </citation>
    <scope>NUCLEOTIDE SEQUENCE [LARGE SCALE GENOMIC DNA]</scope>
    <source>
        <strain evidence="1 2">BLCC-F154</strain>
    </source>
</reference>